<dbReference type="InterPro" id="IPR003411">
    <property type="entry name" value="TGBp3"/>
</dbReference>
<keyword evidence="8" id="KW-0916">Viral movement protein</keyword>
<sequence>MFSGREMLMIGLTTLAALIVLNWLQTDVEKWCVVVLSGHSSTLKGKGCELLNPDIIKAKSAHVEGLRY</sequence>
<evidence type="ECO:0000256" key="7">
    <source>
        <dbReference type="ARBA" id="ARBA00022989"/>
    </source>
</evidence>
<evidence type="ECO:0000256" key="5">
    <source>
        <dbReference type="ARBA" id="ARBA00022692"/>
    </source>
</evidence>
<keyword evidence="10" id="KW-1038">Host endoplasmic reticulum</keyword>
<evidence type="ECO:0000256" key="12">
    <source>
        <dbReference type="ARBA" id="ARBA00033148"/>
    </source>
</evidence>
<dbReference type="GO" id="GO:0046740">
    <property type="term" value="P:transport of virus in host, cell to cell"/>
    <property type="evidence" value="ECO:0007669"/>
    <property type="project" value="UniProtKB-KW"/>
</dbReference>
<organismHost>
    <name type="scientific">Carica papaya</name>
    <name type="common">Papaya</name>
    <dbReference type="NCBI Taxonomy" id="3649"/>
</organismHost>
<evidence type="ECO:0000256" key="2">
    <source>
        <dbReference type="ARBA" id="ARBA00010355"/>
    </source>
</evidence>
<evidence type="ECO:0000256" key="4">
    <source>
        <dbReference type="ARBA" id="ARBA00022448"/>
    </source>
</evidence>
<evidence type="ECO:0000256" key="9">
    <source>
        <dbReference type="ARBA" id="ARBA00023136"/>
    </source>
</evidence>
<reference evidence="13" key="1">
    <citation type="submission" date="2000-12" db="EMBL/GenBank/DDBJ databases">
        <title>First report of a Mexican isolate of papaya mosaic virus in papaya and cucubirts.</title>
        <authorList>
            <person name="Noa-Carrazana J.C."/>
            <person name="Silva-Rosales L."/>
        </authorList>
    </citation>
    <scope>NUCLEOTIDE SEQUENCE</scope>
    <source>
        <strain evidence="13">Yucatan</strain>
    </source>
</reference>
<evidence type="ECO:0000256" key="1">
    <source>
        <dbReference type="ARBA" id="ARBA00004625"/>
    </source>
</evidence>
<comment type="similarity">
    <text evidence="2">Belongs to the Tymovirales TGBp3 protein family.</text>
</comment>
<dbReference type="EMBL" id="AY017188">
    <property type="protein sequence ID" value="AAG52898.1"/>
    <property type="molecule type" value="mRNA"/>
</dbReference>
<comment type="function">
    <text evidence="11">Plays a role in viral cell-to-cell propagation, by facilitating genome transport to neighboring plant cells through plasmosdesmata. May induce the formation of granular vesicles derived from the Endoplasmic reticulum, which align on actin filaments.</text>
</comment>
<evidence type="ECO:0000256" key="8">
    <source>
        <dbReference type="ARBA" id="ARBA00023031"/>
    </source>
</evidence>
<proteinExistence type="evidence at transcript level"/>
<keyword evidence="5" id="KW-0812">Transmembrane</keyword>
<protein>
    <recommendedName>
        <fullName evidence="3">Movement protein TGBp3</fullName>
    </recommendedName>
    <alternativeName>
        <fullName evidence="12">Triple gene block 3 protein</fullName>
    </alternativeName>
</protein>
<evidence type="ECO:0000313" key="13">
    <source>
        <dbReference type="EMBL" id="AAG52898.1"/>
    </source>
</evidence>
<keyword evidence="6" id="KW-1043">Host membrane</keyword>
<dbReference type="GO" id="GO:0044167">
    <property type="term" value="C:host cell endoplasmic reticulum membrane"/>
    <property type="evidence" value="ECO:0007669"/>
    <property type="project" value="UniProtKB-SubCell"/>
</dbReference>
<evidence type="ECO:0000256" key="6">
    <source>
        <dbReference type="ARBA" id="ARBA00022870"/>
    </source>
</evidence>
<evidence type="ECO:0000256" key="10">
    <source>
        <dbReference type="ARBA" id="ARBA00023184"/>
    </source>
</evidence>
<keyword evidence="9" id="KW-0472">Membrane</keyword>
<evidence type="ECO:0000256" key="3">
    <source>
        <dbReference type="ARBA" id="ARBA00013812"/>
    </source>
</evidence>
<organism evidence="13">
    <name type="scientific">Papaya mosaic potexvirus</name>
    <name type="common">PMV</name>
    <dbReference type="NCBI Taxonomy" id="12181"/>
    <lineage>
        <taxon>Viruses</taxon>
        <taxon>Riboviria</taxon>
        <taxon>Orthornavirae</taxon>
        <taxon>Kitrinoviricota</taxon>
        <taxon>Alsuviricetes</taxon>
        <taxon>Tymovirales</taxon>
        <taxon>Alphaflexiviridae</taxon>
        <taxon>Potexvirus</taxon>
        <taxon>Potexvirus papayae</taxon>
    </lineage>
</organism>
<keyword evidence="4" id="KW-0813">Transport</keyword>
<evidence type="ECO:0000256" key="11">
    <source>
        <dbReference type="ARBA" id="ARBA00025270"/>
    </source>
</evidence>
<accession>Q8V0P9</accession>
<comment type="subcellular location">
    <subcellularLocation>
        <location evidence="1">Host endoplasmic reticulum membrane</location>
    </subcellularLocation>
</comment>
<dbReference type="Pfam" id="PF02495">
    <property type="entry name" value="TGBp3"/>
    <property type="match status" value="1"/>
</dbReference>
<organismHost>
    <name type="scientific">Ullucus tuberosus</name>
    <name type="common">Olluco</name>
    <dbReference type="NCBI Taxonomy" id="108055"/>
</organismHost>
<keyword evidence="7" id="KW-1133">Transmembrane helix</keyword>
<name>Q8V0P9_PMV</name>